<evidence type="ECO:0000259" key="1">
    <source>
        <dbReference type="PROSITE" id="PS51704"/>
    </source>
</evidence>
<dbReference type="PANTHER" id="PTHR46211:SF1">
    <property type="entry name" value="GLYCEROPHOSPHODIESTER PHOSPHODIESTERASE, CYTOPLASMIC"/>
    <property type="match status" value="1"/>
</dbReference>
<protein>
    <submittedName>
        <fullName evidence="2">Glycerophosphoryl diester phosphodiesterase</fullName>
    </submittedName>
</protein>
<feature type="domain" description="GP-PDE" evidence="1">
    <location>
        <begin position="12"/>
        <end position="231"/>
    </location>
</feature>
<dbReference type="SUPFAM" id="SSF51695">
    <property type="entry name" value="PLC-like phosphodiesterases"/>
    <property type="match status" value="1"/>
</dbReference>
<dbReference type="GO" id="GO:0008081">
    <property type="term" value="F:phosphoric diester hydrolase activity"/>
    <property type="evidence" value="ECO:0007669"/>
    <property type="project" value="InterPro"/>
</dbReference>
<reference evidence="2 3" key="1">
    <citation type="journal article" date="2012" name="Stand. Genomic Sci.">
        <title>Complete genome sequence of the aerobic, heterotroph Marinithermus hydrothermalis type strain (T1(T)) from a deep-sea hydrothermal vent chimney.</title>
        <authorList>
            <person name="Copeland A."/>
            <person name="Gu W."/>
            <person name="Yasawong M."/>
            <person name="Lapidus A."/>
            <person name="Lucas S."/>
            <person name="Deshpande S."/>
            <person name="Pagani I."/>
            <person name="Tapia R."/>
            <person name="Cheng J.F."/>
            <person name="Goodwin L.A."/>
            <person name="Pitluck S."/>
            <person name="Liolios K."/>
            <person name="Ivanova N."/>
            <person name="Mavromatis K."/>
            <person name="Mikhailova N."/>
            <person name="Pati A."/>
            <person name="Chen A."/>
            <person name="Palaniappan K."/>
            <person name="Land M."/>
            <person name="Pan C."/>
            <person name="Brambilla E.M."/>
            <person name="Rohde M."/>
            <person name="Tindall B.J."/>
            <person name="Sikorski J."/>
            <person name="Goker M."/>
            <person name="Detter J.C."/>
            <person name="Bristow J."/>
            <person name="Eisen J.A."/>
            <person name="Markowitz V."/>
            <person name="Hugenholtz P."/>
            <person name="Kyrpides N.C."/>
            <person name="Klenk H.P."/>
            <person name="Woyke T."/>
        </authorList>
    </citation>
    <scope>NUCLEOTIDE SEQUENCE [LARGE SCALE GENOMIC DNA]</scope>
    <source>
        <strain evidence="3">DSM 14884 / JCM 11576 / T1</strain>
    </source>
</reference>
<dbReference type="RefSeq" id="WP_013704762.1">
    <property type="nucleotide sequence ID" value="NC_015387.1"/>
</dbReference>
<dbReference type="GO" id="GO:0006629">
    <property type="term" value="P:lipid metabolic process"/>
    <property type="evidence" value="ECO:0007669"/>
    <property type="project" value="InterPro"/>
</dbReference>
<dbReference type="HOGENOM" id="CLU_030006_3_5_0"/>
<dbReference type="OrthoDB" id="384721at2"/>
<dbReference type="InterPro" id="IPR030395">
    <property type="entry name" value="GP_PDE_dom"/>
</dbReference>
<accession>F2NMX8</accession>
<proteinExistence type="predicted"/>
<dbReference type="eggNOG" id="COG0584">
    <property type="taxonomic scope" value="Bacteria"/>
</dbReference>
<dbReference type="Pfam" id="PF03009">
    <property type="entry name" value="GDPD"/>
    <property type="match status" value="1"/>
</dbReference>
<dbReference type="AlphaFoldDB" id="F2NMX8"/>
<evidence type="ECO:0000313" key="2">
    <source>
        <dbReference type="EMBL" id="AEB12717.1"/>
    </source>
</evidence>
<dbReference type="EMBL" id="CP002630">
    <property type="protein sequence ID" value="AEB12717.1"/>
    <property type="molecule type" value="Genomic_DNA"/>
</dbReference>
<dbReference type="InterPro" id="IPR017946">
    <property type="entry name" value="PLC-like_Pdiesterase_TIM-brl"/>
</dbReference>
<dbReference type="KEGG" id="mhd:Marky_1988"/>
<dbReference type="PANTHER" id="PTHR46211">
    <property type="entry name" value="GLYCEROPHOSPHORYL DIESTER PHOSPHODIESTERASE"/>
    <property type="match status" value="1"/>
</dbReference>
<organism evidence="2 3">
    <name type="scientific">Marinithermus hydrothermalis (strain DSM 14884 / JCM 11576 / T1)</name>
    <dbReference type="NCBI Taxonomy" id="869210"/>
    <lineage>
        <taxon>Bacteria</taxon>
        <taxon>Thermotogati</taxon>
        <taxon>Deinococcota</taxon>
        <taxon>Deinococci</taxon>
        <taxon>Thermales</taxon>
        <taxon>Thermaceae</taxon>
        <taxon>Marinithermus</taxon>
    </lineage>
</organism>
<keyword evidence="3" id="KW-1185">Reference proteome</keyword>
<dbReference type="PROSITE" id="PS51704">
    <property type="entry name" value="GP_PDE"/>
    <property type="match status" value="1"/>
</dbReference>
<dbReference type="STRING" id="869210.Marky_1988"/>
<evidence type="ECO:0000313" key="3">
    <source>
        <dbReference type="Proteomes" id="UP000007030"/>
    </source>
</evidence>
<dbReference type="CDD" id="cd08556">
    <property type="entry name" value="GDPD"/>
    <property type="match status" value="1"/>
</dbReference>
<sequence length="234" mass="26055">MPALPFASASRPVLLGHRGAPRVARENTLEAFQAALEAGLDGVEFDVQKTRDGILVVHHDFHVEGAAIAELDWPDLNRRAPWIPRLEAVLELLDAYPEAYANVELKSQPPRSDGREALLARALLAWPGRERAWVSSFDPLALVRLWRETKEIPLGLLYEQQEMLALRSCVHAEAVHPRRDLLDVDQVAALKAQGLAVVVWTVNDLEEARRLLSWGVDALIGDDPEVLLAARRNV</sequence>
<name>F2NMX8_MARHT</name>
<dbReference type="Gene3D" id="3.20.20.190">
    <property type="entry name" value="Phosphatidylinositol (PI) phosphodiesterase"/>
    <property type="match status" value="1"/>
</dbReference>
<gene>
    <name evidence="2" type="ordered locus">Marky_1988</name>
</gene>
<dbReference type="Proteomes" id="UP000007030">
    <property type="component" value="Chromosome"/>
</dbReference>